<accession>A0A4S4KHD0</accession>
<dbReference type="AlphaFoldDB" id="A0A4S4KHD0"/>
<protein>
    <recommendedName>
        <fullName evidence="3">ARM repeat superfamily protein</fullName>
    </recommendedName>
</protein>
<keyword evidence="2" id="KW-1185">Reference proteome</keyword>
<comment type="caution">
    <text evidence="1">The sequence shown here is derived from an EMBL/GenBank/DDBJ whole genome shotgun (WGS) entry which is preliminary data.</text>
</comment>
<dbReference type="EMBL" id="SGPJ01000154">
    <property type="protein sequence ID" value="THG97698.1"/>
    <property type="molecule type" value="Genomic_DNA"/>
</dbReference>
<evidence type="ECO:0008006" key="3">
    <source>
        <dbReference type="Google" id="ProtNLM"/>
    </source>
</evidence>
<evidence type="ECO:0000313" key="2">
    <source>
        <dbReference type="Proteomes" id="UP000309038"/>
    </source>
</evidence>
<proteinExistence type="predicted"/>
<organism evidence="1 2">
    <name type="scientific">Hermanssonia centrifuga</name>
    <dbReference type="NCBI Taxonomy" id="98765"/>
    <lineage>
        <taxon>Eukaryota</taxon>
        <taxon>Fungi</taxon>
        <taxon>Dikarya</taxon>
        <taxon>Basidiomycota</taxon>
        <taxon>Agaricomycotina</taxon>
        <taxon>Agaricomycetes</taxon>
        <taxon>Polyporales</taxon>
        <taxon>Meruliaceae</taxon>
        <taxon>Hermanssonia</taxon>
    </lineage>
</organism>
<sequence length="756" mass="83948">MDCLELNIHQLILSDLAVNIGDSKDDVNNAGVLTAIDLVTSQVETRDVSTEETEEQERVFMPNSRVQCNIGFAELAVNLPDIHVNETVPVLIDILRDIPYIDFDHCLAWDDWALPDQLAFATVSALLRIASSHPEHREAATCAISGFVSCIVKMLKNGGSADILSQFAPSFHGLYRAIISIPFQWSVKEWATLSAHLNSLFSSEVVDGLNHLLSDVLRTEEEDPEEVLFIRTFLSRYISRGRPLSGYFIVCCVIEAHWTILAQALVLQSDVQRGRTTEFFEAAAANKAWQTLLHESVDTSSVDDEYVQNALTTTTESATKCFTNLLIQIEEMDAEPSEDSYAWETMSESLKLASVCSAASRILDKQLYSRVQLLLSDESPISDNLVQEAALKSTAILVRNFPEIAAKMANHLRKFVTSPLPIFEFEFTPGTRTPPPLVAAAKCLALCIDLAPGDDLTLSYMYSLLNHIAATTSKETYESTTTSRSSLDDSADAATLYSLETGLRGLTEEEKRLVGISTISVVTRLALEFQTEEVTRLTISMLLQRLRTAEPTVEAAIAYNLVDLALEAPAGSFTDIIRVFSSINRSANPDDPRFSNNMVLAAQTRLARELQRRPELYQLYLMELLTLFSDKGVAIQNLAISNCQAKMEDMTEQLASLLLPIDALLSHPDFEVPPNAPSSLIGLFRNMWFLCVLFQFTSADDKDQIAMSWQKPALARIAMKTPPIVLEEAHDTIVSDLEYNPVIRREYAETVCAFCA</sequence>
<name>A0A4S4KHD0_9APHY</name>
<dbReference type="SUPFAM" id="SSF48371">
    <property type="entry name" value="ARM repeat"/>
    <property type="match status" value="1"/>
</dbReference>
<gene>
    <name evidence="1" type="ORF">EW026_g4357</name>
</gene>
<dbReference type="InterPro" id="IPR016024">
    <property type="entry name" value="ARM-type_fold"/>
</dbReference>
<evidence type="ECO:0000313" key="1">
    <source>
        <dbReference type="EMBL" id="THG97698.1"/>
    </source>
</evidence>
<reference evidence="1 2" key="1">
    <citation type="submission" date="2019-02" db="EMBL/GenBank/DDBJ databases">
        <title>Genome sequencing of the rare red list fungi Phlebia centrifuga.</title>
        <authorList>
            <person name="Buettner E."/>
            <person name="Kellner H."/>
        </authorList>
    </citation>
    <scope>NUCLEOTIDE SEQUENCE [LARGE SCALE GENOMIC DNA]</scope>
    <source>
        <strain evidence="1 2">DSM 108282</strain>
    </source>
</reference>
<dbReference type="Proteomes" id="UP000309038">
    <property type="component" value="Unassembled WGS sequence"/>
</dbReference>